<keyword evidence="8" id="KW-1185">Reference proteome</keyword>
<evidence type="ECO:0000256" key="5">
    <source>
        <dbReference type="ARBA" id="ARBA00023242"/>
    </source>
</evidence>
<keyword evidence="5" id="KW-0539">Nucleus</keyword>
<name>A0A3D8Q649_9HELO</name>
<evidence type="ECO:0000313" key="7">
    <source>
        <dbReference type="EMBL" id="RDW57296.1"/>
    </source>
</evidence>
<evidence type="ECO:0008006" key="9">
    <source>
        <dbReference type="Google" id="ProtNLM"/>
    </source>
</evidence>
<keyword evidence="6" id="KW-1133">Transmembrane helix</keyword>
<accession>A0A3D8Q649</accession>
<proteinExistence type="predicted"/>
<evidence type="ECO:0000256" key="1">
    <source>
        <dbReference type="ARBA" id="ARBA00004123"/>
    </source>
</evidence>
<keyword evidence="6" id="KW-0472">Membrane</keyword>
<keyword evidence="2" id="KW-0479">Metal-binding</keyword>
<dbReference type="CDD" id="cd12148">
    <property type="entry name" value="fungal_TF_MHR"/>
    <property type="match status" value="1"/>
</dbReference>
<keyword evidence="4" id="KW-0804">Transcription</keyword>
<dbReference type="GO" id="GO:0000981">
    <property type="term" value="F:DNA-binding transcription factor activity, RNA polymerase II-specific"/>
    <property type="evidence" value="ECO:0007669"/>
    <property type="project" value="InterPro"/>
</dbReference>
<gene>
    <name evidence="7" type="ORF">BP5796_12746</name>
</gene>
<evidence type="ECO:0000256" key="3">
    <source>
        <dbReference type="ARBA" id="ARBA00023015"/>
    </source>
</evidence>
<keyword evidence="6" id="KW-0812">Transmembrane</keyword>
<dbReference type="AlphaFoldDB" id="A0A3D8Q649"/>
<organism evidence="7 8">
    <name type="scientific">Coleophoma crateriformis</name>
    <dbReference type="NCBI Taxonomy" id="565419"/>
    <lineage>
        <taxon>Eukaryota</taxon>
        <taxon>Fungi</taxon>
        <taxon>Dikarya</taxon>
        <taxon>Ascomycota</taxon>
        <taxon>Pezizomycotina</taxon>
        <taxon>Leotiomycetes</taxon>
        <taxon>Helotiales</taxon>
        <taxon>Dermateaceae</taxon>
        <taxon>Coleophoma</taxon>
    </lineage>
</organism>
<dbReference type="Proteomes" id="UP000256328">
    <property type="component" value="Unassembled WGS sequence"/>
</dbReference>
<dbReference type="PANTHER" id="PTHR47338:SF19">
    <property type="entry name" value="ZN(II)2CYS6 TRANSCRIPTION FACTOR (EUROFUNG)"/>
    <property type="match status" value="1"/>
</dbReference>
<evidence type="ECO:0000256" key="2">
    <source>
        <dbReference type="ARBA" id="ARBA00022723"/>
    </source>
</evidence>
<dbReference type="OrthoDB" id="5370478at2759"/>
<dbReference type="GO" id="GO:0005634">
    <property type="term" value="C:nucleus"/>
    <property type="evidence" value="ECO:0007669"/>
    <property type="project" value="UniProtKB-SubCell"/>
</dbReference>
<evidence type="ECO:0000256" key="4">
    <source>
        <dbReference type="ARBA" id="ARBA00023163"/>
    </source>
</evidence>
<reference evidence="7 8" key="1">
    <citation type="journal article" date="2018" name="IMA Fungus">
        <title>IMA Genome-F 9: Draft genome sequence of Annulohypoxylon stygium, Aspergillus mulundensis, Berkeleyomyces basicola (syn. Thielaviopsis basicola), Ceratocystis smalleyi, two Cercospora beticola strains, Coleophoma cylindrospora, Fusarium fracticaudum, Phialophora cf. hyalina, and Morchella septimelata.</title>
        <authorList>
            <person name="Wingfield B.D."/>
            <person name="Bills G.F."/>
            <person name="Dong Y."/>
            <person name="Huang W."/>
            <person name="Nel W.J."/>
            <person name="Swalarsk-Parry B.S."/>
            <person name="Vaghefi N."/>
            <person name="Wilken P.M."/>
            <person name="An Z."/>
            <person name="de Beer Z.W."/>
            <person name="De Vos L."/>
            <person name="Chen L."/>
            <person name="Duong T.A."/>
            <person name="Gao Y."/>
            <person name="Hammerbacher A."/>
            <person name="Kikkert J.R."/>
            <person name="Li Y."/>
            <person name="Li H."/>
            <person name="Li K."/>
            <person name="Li Q."/>
            <person name="Liu X."/>
            <person name="Ma X."/>
            <person name="Naidoo K."/>
            <person name="Pethybridge S.J."/>
            <person name="Sun J."/>
            <person name="Steenkamp E.T."/>
            <person name="van der Nest M.A."/>
            <person name="van Wyk S."/>
            <person name="Wingfield M.J."/>
            <person name="Xiong C."/>
            <person name="Yue Q."/>
            <person name="Zhang X."/>
        </authorList>
    </citation>
    <scope>NUCLEOTIDE SEQUENCE [LARGE SCALE GENOMIC DNA]</scope>
    <source>
        <strain evidence="7 8">BP5796</strain>
    </source>
</reference>
<feature type="transmembrane region" description="Helical" evidence="6">
    <location>
        <begin position="127"/>
        <end position="148"/>
    </location>
</feature>
<sequence>MSTPENCPWMHTSPRKVIYEDLESWRSHQGERLRFPLNSVTIHVSLGYGEMFCYVNILYYEWILFLNREYIPFLPTSESEPQGPVDPPLLQAASPDGRWAERANELFHAAACITNILEDLEELDRPLATPFAGFCAFSIATMNIYVAAFPRMNMGRSPNADISAELHLIYIDKFRHVWKIGNGLVNWHMRGLLRNDGSKADIRQALELSLAAVKLSGVNLLGGVPEIAEVLVERLF</sequence>
<evidence type="ECO:0000256" key="6">
    <source>
        <dbReference type="SAM" id="Phobius"/>
    </source>
</evidence>
<comment type="subcellular location">
    <subcellularLocation>
        <location evidence="1">Nucleus</location>
    </subcellularLocation>
</comment>
<protein>
    <recommendedName>
        <fullName evidence="9">Transcription factor domain-containing protein</fullName>
    </recommendedName>
</protein>
<keyword evidence="3" id="KW-0805">Transcription regulation</keyword>
<evidence type="ECO:0000313" key="8">
    <source>
        <dbReference type="Proteomes" id="UP000256328"/>
    </source>
</evidence>
<dbReference type="InterPro" id="IPR050815">
    <property type="entry name" value="TF_fung"/>
</dbReference>
<dbReference type="GO" id="GO:0046872">
    <property type="term" value="F:metal ion binding"/>
    <property type="evidence" value="ECO:0007669"/>
    <property type="project" value="UniProtKB-KW"/>
</dbReference>
<dbReference type="EMBL" id="PDLN01000023">
    <property type="protein sequence ID" value="RDW57296.1"/>
    <property type="molecule type" value="Genomic_DNA"/>
</dbReference>
<comment type="caution">
    <text evidence="7">The sequence shown here is derived from an EMBL/GenBank/DDBJ whole genome shotgun (WGS) entry which is preliminary data.</text>
</comment>
<dbReference type="PANTHER" id="PTHR47338">
    <property type="entry name" value="ZN(II)2CYS6 TRANSCRIPTION FACTOR (EUROFUNG)-RELATED"/>
    <property type="match status" value="1"/>
</dbReference>